<dbReference type="InterPro" id="IPR010998">
    <property type="entry name" value="Integrase_recombinase_N"/>
</dbReference>
<evidence type="ECO:0000313" key="10">
    <source>
        <dbReference type="Proteomes" id="UP000246073"/>
    </source>
</evidence>
<dbReference type="Pfam" id="PF13356">
    <property type="entry name" value="Arm-DNA-bind_3"/>
    <property type="match status" value="1"/>
</dbReference>
<dbReference type="GO" id="GO:0006310">
    <property type="term" value="P:DNA recombination"/>
    <property type="evidence" value="ECO:0007669"/>
    <property type="project" value="UniProtKB-KW"/>
</dbReference>
<dbReference type="Gene3D" id="1.10.150.130">
    <property type="match status" value="1"/>
</dbReference>
<dbReference type="InterPro" id="IPR013762">
    <property type="entry name" value="Integrase-like_cat_sf"/>
</dbReference>
<evidence type="ECO:0000259" key="7">
    <source>
        <dbReference type="PROSITE" id="PS51898"/>
    </source>
</evidence>
<evidence type="ECO:0000313" key="9">
    <source>
        <dbReference type="EMBL" id="SPL63616.1"/>
    </source>
</evidence>
<evidence type="ECO:0000256" key="3">
    <source>
        <dbReference type="ARBA" id="ARBA00023125"/>
    </source>
</evidence>
<evidence type="ECO:0000256" key="5">
    <source>
        <dbReference type="PROSITE-ProRule" id="PRU01248"/>
    </source>
</evidence>
<organism evidence="9 10">
    <name type="scientific">Ochrobactrum soli</name>
    <dbReference type="NCBI Taxonomy" id="2448455"/>
    <lineage>
        <taxon>Bacteria</taxon>
        <taxon>Pseudomonadati</taxon>
        <taxon>Pseudomonadota</taxon>
        <taxon>Alphaproteobacteria</taxon>
        <taxon>Hyphomicrobiales</taxon>
        <taxon>Brucellaceae</taxon>
        <taxon>Brucella/Ochrobactrum group</taxon>
        <taxon>Ochrobactrum</taxon>
    </lineage>
</organism>
<evidence type="ECO:0000256" key="6">
    <source>
        <dbReference type="SAM" id="MobiDB-lite"/>
    </source>
</evidence>
<dbReference type="InterPro" id="IPR038488">
    <property type="entry name" value="Integrase_DNA-bd_sf"/>
</dbReference>
<dbReference type="Proteomes" id="UP000246073">
    <property type="component" value="Unassembled WGS sequence"/>
</dbReference>
<evidence type="ECO:0000256" key="4">
    <source>
        <dbReference type="ARBA" id="ARBA00023172"/>
    </source>
</evidence>
<feature type="compositionally biased region" description="Basic and acidic residues" evidence="6">
    <location>
        <begin position="85"/>
        <end position="95"/>
    </location>
</feature>
<dbReference type="Pfam" id="PF00589">
    <property type="entry name" value="Phage_integrase"/>
    <property type="match status" value="1"/>
</dbReference>
<keyword evidence="4" id="KW-0233">DNA recombination</keyword>
<dbReference type="GO" id="GO:0015074">
    <property type="term" value="P:DNA integration"/>
    <property type="evidence" value="ECO:0007669"/>
    <property type="project" value="UniProtKB-KW"/>
</dbReference>
<dbReference type="InterPro" id="IPR050808">
    <property type="entry name" value="Phage_Integrase"/>
</dbReference>
<dbReference type="InterPro" id="IPR044068">
    <property type="entry name" value="CB"/>
</dbReference>
<dbReference type="AlphaFoldDB" id="A0A2P9HHQ0"/>
<evidence type="ECO:0000256" key="2">
    <source>
        <dbReference type="ARBA" id="ARBA00022908"/>
    </source>
</evidence>
<comment type="similarity">
    <text evidence="1">Belongs to the 'phage' integrase family.</text>
</comment>
<dbReference type="Gene3D" id="3.30.160.390">
    <property type="entry name" value="Integrase, DNA-binding domain"/>
    <property type="match status" value="1"/>
</dbReference>
<feature type="domain" description="Tyr recombinase" evidence="7">
    <location>
        <begin position="213"/>
        <end position="406"/>
    </location>
</feature>
<dbReference type="GO" id="GO:0003677">
    <property type="term" value="F:DNA binding"/>
    <property type="evidence" value="ECO:0007669"/>
    <property type="project" value="UniProtKB-UniRule"/>
</dbReference>
<dbReference type="PANTHER" id="PTHR30629:SF2">
    <property type="entry name" value="PROPHAGE INTEGRASE INTS-RELATED"/>
    <property type="match status" value="1"/>
</dbReference>
<dbReference type="InterPro" id="IPR053876">
    <property type="entry name" value="Phage_int_M"/>
</dbReference>
<dbReference type="InterPro" id="IPR002104">
    <property type="entry name" value="Integrase_catalytic"/>
</dbReference>
<keyword evidence="2" id="KW-0229">DNA integration</keyword>
<dbReference type="SUPFAM" id="SSF56349">
    <property type="entry name" value="DNA breaking-rejoining enzymes"/>
    <property type="match status" value="1"/>
</dbReference>
<proteinExistence type="inferred from homology"/>
<dbReference type="PROSITE" id="PS51900">
    <property type="entry name" value="CB"/>
    <property type="match status" value="1"/>
</dbReference>
<evidence type="ECO:0000259" key="8">
    <source>
        <dbReference type="PROSITE" id="PS51900"/>
    </source>
</evidence>
<dbReference type="CDD" id="cd00801">
    <property type="entry name" value="INT_P4_C"/>
    <property type="match status" value="1"/>
</dbReference>
<dbReference type="PROSITE" id="PS51898">
    <property type="entry name" value="TYR_RECOMBINASE"/>
    <property type="match status" value="1"/>
</dbReference>
<dbReference type="Pfam" id="PF22022">
    <property type="entry name" value="Phage_int_M"/>
    <property type="match status" value="1"/>
</dbReference>
<protein>
    <submittedName>
        <fullName evidence="9">Mobile element protein</fullName>
    </submittedName>
</protein>
<dbReference type="InterPro" id="IPR011010">
    <property type="entry name" value="DNA_brk_join_enz"/>
</dbReference>
<reference evidence="10" key="1">
    <citation type="submission" date="2017-12" db="EMBL/GenBank/DDBJ databases">
        <authorList>
            <person name="Diaz M."/>
        </authorList>
    </citation>
    <scope>NUCLEOTIDE SEQUENCE [LARGE SCALE GENOMIC DNA]</scope>
    <source>
        <strain evidence="10">FI11154</strain>
    </source>
</reference>
<feature type="domain" description="Core-binding (CB)" evidence="8">
    <location>
        <begin position="108"/>
        <end position="189"/>
    </location>
</feature>
<name>A0A2P9HHQ0_9HYPH</name>
<keyword evidence="3 5" id="KW-0238">DNA-binding</keyword>
<evidence type="ECO:0000256" key="1">
    <source>
        <dbReference type="ARBA" id="ARBA00008857"/>
    </source>
</evidence>
<dbReference type="PANTHER" id="PTHR30629">
    <property type="entry name" value="PROPHAGE INTEGRASE"/>
    <property type="match status" value="1"/>
</dbReference>
<dbReference type="EMBL" id="OOFM01000004">
    <property type="protein sequence ID" value="SPL63616.1"/>
    <property type="molecule type" value="Genomic_DNA"/>
</dbReference>
<gene>
    <name evidence="9" type="ORF">OHAE_3548</name>
</gene>
<dbReference type="InterPro" id="IPR025166">
    <property type="entry name" value="Integrase_DNA_bind_dom"/>
</dbReference>
<accession>A0A2P9HHQ0</accession>
<feature type="region of interest" description="Disordered" evidence="6">
    <location>
        <begin position="85"/>
        <end position="105"/>
    </location>
</feature>
<sequence length="436" mass="49084">MRDVYIARGQLMLTDTAIKKAKPSDKGYHLTDSQGLSIFVTPAGAKVWRFRYRFAGKPKVLSFDAYPDVSLLDARQMRDEARKMVKAGRDPSVERKKLKSVPQDPDANTFERIAREWFDIQKGSWTERHAEDVIGSLVRDVFPDIGASLITEITPPEVLEVLRKIEQRPAIETAHRVRQRMSAVFVFAIASGKAVNDPAAIVQQALTPFHKGRFPAVATLHEAREIITTLDGVPAHPVTRLAMRFLALTAVRPGTLITTKWAELSDLDPNDPIWRIPAERMKLRKAMKDDDRNDHDVPLSRQAVETLKAVHKLTGKGPYVFPNARFAHKPMSENALGYLLNRAGYPGRHVPHGWRSTFSTVMNDAFREDRQIIEAMLAHKNKDKVEAAYNRAQHMERRKFLAQTWADKLLDGALPADDLLGGRRKAGPSIFGAIPE</sequence>
<dbReference type="Gene3D" id="1.10.443.10">
    <property type="entry name" value="Intergrase catalytic core"/>
    <property type="match status" value="1"/>
</dbReference>